<dbReference type="AlphaFoldDB" id="A0A1I3BC32"/>
<sequence>MMIKVYVKWMTENEKIEMVEIEENTSVGELLRSFEKKDKDYMVVINGKSRLLDHILQDEDEVKLFLLMAGG</sequence>
<dbReference type="InterPro" id="IPR016155">
    <property type="entry name" value="Mopterin_synth/thiamin_S_b"/>
</dbReference>
<dbReference type="InterPro" id="IPR003749">
    <property type="entry name" value="ThiS/MoaD-like"/>
</dbReference>
<keyword evidence="2" id="KW-1185">Reference proteome</keyword>
<dbReference type="InterPro" id="IPR012675">
    <property type="entry name" value="Beta-grasp_dom_sf"/>
</dbReference>
<dbReference type="STRING" id="69895.SAMN05192551_101688"/>
<accession>A0A1I3BC32</accession>
<dbReference type="Proteomes" id="UP000199287">
    <property type="component" value="Unassembled WGS sequence"/>
</dbReference>
<evidence type="ECO:0000313" key="2">
    <source>
        <dbReference type="Proteomes" id="UP000199287"/>
    </source>
</evidence>
<dbReference type="SUPFAM" id="SSF54285">
    <property type="entry name" value="MoaD/ThiS"/>
    <property type="match status" value="1"/>
</dbReference>
<evidence type="ECO:0000313" key="1">
    <source>
        <dbReference type="EMBL" id="SFH59271.1"/>
    </source>
</evidence>
<dbReference type="EMBL" id="FOQA01000001">
    <property type="protein sequence ID" value="SFH59271.1"/>
    <property type="molecule type" value="Genomic_DNA"/>
</dbReference>
<reference evidence="2" key="1">
    <citation type="submission" date="2016-10" db="EMBL/GenBank/DDBJ databases">
        <authorList>
            <person name="Varghese N."/>
            <person name="Submissions S."/>
        </authorList>
    </citation>
    <scope>NUCLEOTIDE SEQUENCE [LARGE SCALE GENOMIC DNA]</scope>
    <source>
        <strain evidence="2">Z-7934</strain>
    </source>
</reference>
<proteinExistence type="predicted"/>
<dbReference type="Gene3D" id="3.10.20.30">
    <property type="match status" value="1"/>
</dbReference>
<dbReference type="Pfam" id="PF02597">
    <property type="entry name" value="ThiS"/>
    <property type="match status" value="1"/>
</dbReference>
<gene>
    <name evidence="1" type="ORF">SAMN05192551_101688</name>
</gene>
<name>A0A1I3BC32_9FIRM</name>
<organism evidence="1 2">
    <name type="scientific">Tindallia magadiensis</name>
    <dbReference type="NCBI Taxonomy" id="69895"/>
    <lineage>
        <taxon>Bacteria</taxon>
        <taxon>Bacillati</taxon>
        <taxon>Bacillota</taxon>
        <taxon>Clostridia</taxon>
        <taxon>Peptostreptococcales</taxon>
        <taxon>Tindalliaceae</taxon>
        <taxon>Tindallia</taxon>
    </lineage>
</organism>
<protein>
    <submittedName>
        <fullName evidence="1">Sulfur carrier protein ThiS (Thiamine biosynthesis)</fullName>
    </submittedName>
</protein>